<sequence length="44" mass="5324">LFRCQSSDDRYSQRETVSVVWRLCYCYAGSDTWPMIDIRFAVWL</sequence>
<comment type="caution">
    <text evidence="1">The sequence shown here is derived from an EMBL/GenBank/DDBJ whole genome shotgun (WGS) entry which is preliminary data.</text>
</comment>
<evidence type="ECO:0000313" key="2">
    <source>
        <dbReference type="Proteomes" id="UP000054630"/>
    </source>
</evidence>
<keyword evidence="2" id="KW-1185">Reference proteome</keyword>
<evidence type="ECO:0000313" key="1">
    <source>
        <dbReference type="EMBL" id="KRX11546.1"/>
    </source>
</evidence>
<proteinExistence type="predicted"/>
<protein>
    <submittedName>
        <fullName evidence="1">Uncharacterized protein</fullName>
    </submittedName>
</protein>
<dbReference type="Proteomes" id="UP000054630">
    <property type="component" value="Unassembled WGS sequence"/>
</dbReference>
<feature type="non-terminal residue" evidence="1">
    <location>
        <position position="1"/>
    </location>
</feature>
<gene>
    <name evidence="1" type="ORF">T07_7389</name>
</gene>
<reference evidence="1 2" key="1">
    <citation type="submission" date="2015-01" db="EMBL/GenBank/DDBJ databases">
        <title>Evolution of Trichinella species and genotypes.</title>
        <authorList>
            <person name="Korhonen P.K."/>
            <person name="Edoardo P."/>
            <person name="Giuseppe L.R."/>
            <person name="Gasser R.B."/>
        </authorList>
    </citation>
    <scope>NUCLEOTIDE SEQUENCE [LARGE SCALE GENOMIC DNA]</scope>
    <source>
        <strain evidence="1">ISS37</strain>
    </source>
</reference>
<accession>A0A0V0RB99</accession>
<dbReference type="AlphaFoldDB" id="A0A0V0RB99"/>
<name>A0A0V0RB99_9BILA</name>
<organism evidence="1 2">
    <name type="scientific">Trichinella nelsoni</name>
    <dbReference type="NCBI Taxonomy" id="6336"/>
    <lineage>
        <taxon>Eukaryota</taxon>
        <taxon>Metazoa</taxon>
        <taxon>Ecdysozoa</taxon>
        <taxon>Nematoda</taxon>
        <taxon>Enoplea</taxon>
        <taxon>Dorylaimia</taxon>
        <taxon>Trichinellida</taxon>
        <taxon>Trichinellidae</taxon>
        <taxon>Trichinella</taxon>
    </lineage>
</organism>
<feature type="non-terminal residue" evidence="1">
    <location>
        <position position="44"/>
    </location>
</feature>
<dbReference type="EMBL" id="JYDL01001942">
    <property type="protein sequence ID" value="KRX11546.1"/>
    <property type="molecule type" value="Genomic_DNA"/>
</dbReference>